<dbReference type="Proteomes" id="UP000539175">
    <property type="component" value="Unassembled WGS sequence"/>
</dbReference>
<protein>
    <submittedName>
        <fullName evidence="5">NAD(P)-dependent dehydrogenase (Short-subunit alcohol dehydrogenase family)</fullName>
    </submittedName>
</protein>
<name>A0A7X0EET1_9PROT</name>
<reference evidence="5 6" key="1">
    <citation type="submission" date="2020-08" db="EMBL/GenBank/DDBJ databases">
        <title>Genomic Encyclopedia of Type Strains, Phase IV (KMG-IV): sequencing the most valuable type-strain genomes for metagenomic binning, comparative biology and taxonomic classification.</title>
        <authorList>
            <person name="Goeker M."/>
        </authorList>
    </citation>
    <scope>NUCLEOTIDE SEQUENCE [LARGE SCALE GENOMIC DNA]</scope>
    <source>
        <strain evidence="5 6">DSM 22198</strain>
    </source>
</reference>
<organism evidence="5 6">
    <name type="scientific">Nitrospirillum iridis</name>
    <dbReference type="NCBI Taxonomy" id="765888"/>
    <lineage>
        <taxon>Bacteria</taxon>
        <taxon>Pseudomonadati</taxon>
        <taxon>Pseudomonadota</taxon>
        <taxon>Alphaproteobacteria</taxon>
        <taxon>Rhodospirillales</taxon>
        <taxon>Azospirillaceae</taxon>
        <taxon>Nitrospirillum</taxon>
    </lineage>
</organism>
<dbReference type="Gene3D" id="3.40.50.720">
    <property type="entry name" value="NAD(P)-binding Rossmann-like Domain"/>
    <property type="match status" value="1"/>
</dbReference>
<comment type="similarity">
    <text evidence="1 3">Belongs to the short-chain dehydrogenases/reductases (SDR) family.</text>
</comment>
<dbReference type="Pfam" id="PF00106">
    <property type="entry name" value="adh_short"/>
    <property type="match status" value="1"/>
</dbReference>
<dbReference type="PRINTS" id="PR00080">
    <property type="entry name" value="SDRFAMILY"/>
</dbReference>
<comment type="caution">
    <text evidence="5">The sequence shown here is derived from an EMBL/GenBank/DDBJ whole genome shotgun (WGS) entry which is preliminary data.</text>
</comment>
<evidence type="ECO:0000256" key="3">
    <source>
        <dbReference type="RuleBase" id="RU000363"/>
    </source>
</evidence>
<feature type="region of interest" description="Disordered" evidence="4">
    <location>
        <begin position="274"/>
        <end position="298"/>
    </location>
</feature>
<dbReference type="AlphaFoldDB" id="A0A7X0EET1"/>
<dbReference type="InterPro" id="IPR036291">
    <property type="entry name" value="NAD(P)-bd_dom_sf"/>
</dbReference>
<dbReference type="InterPro" id="IPR002347">
    <property type="entry name" value="SDR_fam"/>
</dbReference>
<evidence type="ECO:0000256" key="2">
    <source>
        <dbReference type="ARBA" id="ARBA00023002"/>
    </source>
</evidence>
<dbReference type="PANTHER" id="PTHR44196:SF1">
    <property type="entry name" value="DEHYDROGENASE_REDUCTASE SDR FAMILY MEMBER 7B"/>
    <property type="match status" value="1"/>
</dbReference>
<dbReference type="RefSeq" id="WP_184801692.1">
    <property type="nucleotide sequence ID" value="NZ_JACIIZ010000007.1"/>
</dbReference>
<gene>
    <name evidence="5" type="ORF">FHS74_002936</name>
</gene>
<dbReference type="PROSITE" id="PS00061">
    <property type="entry name" value="ADH_SHORT"/>
    <property type="match status" value="1"/>
</dbReference>
<evidence type="ECO:0000256" key="4">
    <source>
        <dbReference type="SAM" id="MobiDB-lite"/>
    </source>
</evidence>
<dbReference type="PRINTS" id="PR00081">
    <property type="entry name" value="GDHRDH"/>
</dbReference>
<evidence type="ECO:0000313" key="6">
    <source>
        <dbReference type="Proteomes" id="UP000539175"/>
    </source>
</evidence>
<dbReference type="GO" id="GO:0016491">
    <property type="term" value="F:oxidoreductase activity"/>
    <property type="evidence" value="ECO:0007669"/>
    <property type="project" value="UniProtKB-KW"/>
</dbReference>
<sequence>MGITPKTGSGGGRIFITGGASGLGLALGRRYARAGWRVAVGDVNPEAMAAAVAELSTIAPDAFAIPCDVRDDGALEAAALALTLRWGGVDIVVNNAGVAQAGNIDDTPLDDWRWIIDINLMGVVRGCRAFTPMFKAQGHGYFINTASMAGLLDMPTMSAYNATKAAVVTLSETLQHELAPSGIGVSVICPSFFKTNLASSLRTTDPRLRARVDKLLNRPGITADDVADYVYQGVAAGRMHLLPHKEGRRFWLLKRLLPRRWYVAMIDRRARSMATPSRAAAGPAPAGTPTGTPTGTRR</sequence>
<dbReference type="InterPro" id="IPR020904">
    <property type="entry name" value="Sc_DH/Rdtase_CS"/>
</dbReference>
<evidence type="ECO:0000313" key="5">
    <source>
        <dbReference type="EMBL" id="MBB6252376.1"/>
    </source>
</evidence>
<evidence type="ECO:0000256" key="1">
    <source>
        <dbReference type="ARBA" id="ARBA00006484"/>
    </source>
</evidence>
<dbReference type="GO" id="GO:0016020">
    <property type="term" value="C:membrane"/>
    <property type="evidence" value="ECO:0007669"/>
    <property type="project" value="TreeGrafter"/>
</dbReference>
<proteinExistence type="inferred from homology"/>
<keyword evidence="2" id="KW-0560">Oxidoreductase</keyword>
<keyword evidence="6" id="KW-1185">Reference proteome</keyword>
<dbReference type="NCBIfam" id="NF004196">
    <property type="entry name" value="PRK05650.1"/>
    <property type="match status" value="1"/>
</dbReference>
<dbReference type="PANTHER" id="PTHR44196">
    <property type="entry name" value="DEHYDROGENASE/REDUCTASE SDR FAMILY MEMBER 7B"/>
    <property type="match status" value="1"/>
</dbReference>
<dbReference type="SUPFAM" id="SSF51735">
    <property type="entry name" value="NAD(P)-binding Rossmann-fold domains"/>
    <property type="match status" value="1"/>
</dbReference>
<accession>A0A7X0EET1</accession>
<dbReference type="EMBL" id="JACIIZ010000007">
    <property type="protein sequence ID" value="MBB6252376.1"/>
    <property type="molecule type" value="Genomic_DNA"/>
</dbReference>
<dbReference type="CDD" id="cd05233">
    <property type="entry name" value="SDR_c"/>
    <property type="match status" value="1"/>
</dbReference>